<evidence type="ECO:0000256" key="10">
    <source>
        <dbReference type="SAM" id="MobiDB-lite"/>
    </source>
</evidence>
<proteinExistence type="inferred from homology"/>
<comment type="cofactor">
    <cofactor evidence="1 8">
        <name>heme</name>
        <dbReference type="ChEBI" id="CHEBI:30413"/>
    </cofactor>
</comment>
<reference evidence="11 12" key="1">
    <citation type="submission" date="2019-01" db="EMBL/GenBank/DDBJ databases">
        <title>Sequencing of cultivated peanut Arachis hypogaea provides insights into genome evolution and oil improvement.</title>
        <authorList>
            <person name="Chen X."/>
        </authorList>
    </citation>
    <scope>NUCLEOTIDE SEQUENCE [LARGE SCALE GENOMIC DNA]</scope>
    <source>
        <strain evidence="12">cv. Fuhuasheng</strain>
        <tissue evidence="11">Leaves</tissue>
    </source>
</reference>
<dbReference type="GO" id="GO:0016705">
    <property type="term" value="F:oxidoreductase activity, acting on paired donors, with incorporation or reduction of molecular oxygen"/>
    <property type="evidence" value="ECO:0007669"/>
    <property type="project" value="InterPro"/>
</dbReference>
<dbReference type="CDD" id="cd11072">
    <property type="entry name" value="CYP71-like"/>
    <property type="match status" value="1"/>
</dbReference>
<evidence type="ECO:0000256" key="2">
    <source>
        <dbReference type="ARBA" id="ARBA00010617"/>
    </source>
</evidence>
<dbReference type="InterPro" id="IPR036396">
    <property type="entry name" value="Cyt_P450_sf"/>
</dbReference>
<organism evidence="11 12">
    <name type="scientific">Arachis hypogaea</name>
    <name type="common">Peanut</name>
    <dbReference type="NCBI Taxonomy" id="3818"/>
    <lineage>
        <taxon>Eukaryota</taxon>
        <taxon>Viridiplantae</taxon>
        <taxon>Streptophyta</taxon>
        <taxon>Embryophyta</taxon>
        <taxon>Tracheophyta</taxon>
        <taxon>Spermatophyta</taxon>
        <taxon>Magnoliopsida</taxon>
        <taxon>eudicotyledons</taxon>
        <taxon>Gunneridae</taxon>
        <taxon>Pentapetalae</taxon>
        <taxon>rosids</taxon>
        <taxon>fabids</taxon>
        <taxon>Fabales</taxon>
        <taxon>Fabaceae</taxon>
        <taxon>Papilionoideae</taxon>
        <taxon>50 kb inversion clade</taxon>
        <taxon>dalbergioids sensu lato</taxon>
        <taxon>Dalbergieae</taxon>
        <taxon>Pterocarpus clade</taxon>
        <taxon>Arachis</taxon>
    </lineage>
</organism>
<keyword evidence="12" id="KW-1185">Reference proteome</keyword>
<feature type="binding site" description="axial binding residue" evidence="8">
    <location>
        <position position="1186"/>
    </location>
    <ligand>
        <name>heme</name>
        <dbReference type="ChEBI" id="CHEBI:30413"/>
    </ligand>
    <ligandPart>
        <name>Fe</name>
        <dbReference type="ChEBI" id="CHEBI:18248"/>
    </ligandPart>
</feature>
<dbReference type="Gene3D" id="1.10.630.10">
    <property type="entry name" value="Cytochrome P450"/>
    <property type="match status" value="1"/>
</dbReference>
<keyword evidence="7" id="KW-0503">Monooxygenase</keyword>
<keyword evidence="3 8" id="KW-0349">Heme</keyword>
<keyword evidence="5" id="KW-0560">Oxidoreductase</keyword>
<dbReference type="FunFam" id="1.10.630.10:FF:000043">
    <property type="entry name" value="Cytochrome P450 99A2"/>
    <property type="match status" value="1"/>
</dbReference>
<dbReference type="PROSITE" id="PS00086">
    <property type="entry name" value="CYTOCHROME_P450"/>
    <property type="match status" value="1"/>
</dbReference>
<feature type="compositionally biased region" description="Basic residues" evidence="10">
    <location>
        <begin position="763"/>
        <end position="774"/>
    </location>
</feature>
<evidence type="ECO:0000256" key="1">
    <source>
        <dbReference type="ARBA" id="ARBA00001971"/>
    </source>
</evidence>
<evidence type="ECO:0000313" key="12">
    <source>
        <dbReference type="Proteomes" id="UP000289738"/>
    </source>
</evidence>
<evidence type="ECO:0000256" key="3">
    <source>
        <dbReference type="ARBA" id="ARBA00022617"/>
    </source>
</evidence>
<feature type="region of interest" description="Disordered" evidence="10">
    <location>
        <begin position="725"/>
        <end position="776"/>
    </location>
</feature>
<dbReference type="Proteomes" id="UP000289738">
    <property type="component" value="Chromosome A07"/>
</dbReference>
<feature type="coiled-coil region" evidence="9">
    <location>
        <begin position="154"/>
        <end position="212"/>
    </location>
</feature>
<dbReference type="Pfam" id="PF00067">
    <property type="entry name" value="p450"/>
    <property type="match status" value="1"/>
</dbReference>
<name>A0A445C331_ARAHY</name>
<evidence type="ECO:0000256" key="6">
    <source>
        <dbReference type="ARBA" id="ARBA00023004"/>
    </source>
</evidence>
<sequence>MSSEFPKNQTLIFIHCRSKFQSADRFRQRKGNNFFEPHFPFSSKFESFALIMSIQPKTEPGSPPFLSSTSNQSLETMSIPELIQILRVKWQKEDYDRVEKVLVAREEKLKTKVGQLEEKFQVQSLATIDAEKVQGLYETLFKEVKESGLDKETIENLRKKNKELECENRKLLELKNKCEVDGNAVDELRKKVAELEAEKKNNLDTITELNDEKIEDQPIARKENFSLKRKRAEIDTQKDKIVDLINFKVAGKKIGLGEIEKFIKNKKELHGYKRNIDPLSMWSEHFPFMLMADEYGQCSTDVKLVHDVDDIGIAQYLQVIGGRLLSIGRTQELKHASATFDKKSMEKLMQENLEKEKKLRVALEQIELKDEKMKGLTEKMLQLEEKEKKLEEDKVELQTKVMELTMEKKSLETDKDNHGSETREQARNRKGNNFFEPHFPFSPKFEFFALVMSIQPKTEPGSPPVLSSTSNKSLETMSIPELIQILRVKWQKEDYDRVEEVLVEREEKLKTKAGQLEEKFQLQSLARIDAEDKLKKKEQQCEKVQGLYETLFKGVKESGLDKATIENLRKKNKELECENLKLLELKKKCEVDGNAIDELRKKVAELEAEKKNNLDTIAELNDKNWKLVDEKLKADFKFVELLDRVVKLEESAKFLMSNASFDGEHDINEADDPGFPSKVKEEVKEFNDDVNDGSLPLQHKDFHQSYGAAAAEGGSKLQNIIEISDSDHDDDDFPISRVTQAKTTESRKRKLPFSQSCSDSRSAKKSKVTSKKKEKLPPGPWTLPLIGSIHHLVGKSLPHHCMRDLAKKYGPLMHLKLGEASIMVVSSPEVAKEVFKTHDINFAERPKNLGADILTYGSTNIATAQYGGYWKQLRRICSMELLSPKRVSSFKSIREEEVMNLITWISDNTGSCVNLSEKVASLTSAITARAIFGEKCKCQEQFISLLKSLGKIVERVFVVFSLFSSHTWLHLISGAKRETEKVHKEFDIVIENIIKNKITRIKNKEDKSQTVDLLSILLNIVEDHGAYEYPVTINSVKAIVFDLYGAGIETSSAVIEWTISELVKNPEAMARAQEEVRKAFGTKESSSSLENLTYLKAVIKETMRLHPPFPLLLPRECRETCDINGYTIAAGSQVIVNAWAIGRDPNHWGGQEDAERFRPERFLECSIDYKGCDVEFIPFGAGRRICPGIYFAVSSIEICVAQLLYYFDWKVPKNGDIEGELDMTEYFGSTARRKNDLILVPIPWNSSNNN</sequence>
<evidence type="ECO:0000256" key="7">
    <source>
        <dbReference type="ARBA" id="ARBA00023033"/>
    </source>
</evidence>
<evidence type="ECO:0000313" key="11">
    <source>
        <dbReference type="EMBL" id="RYR45332.1"/>
    </source>
</evidence>
<dbReference type="STRING" id="3818.A0A445C331"/>
<protein>
    <submittedName>
        <fullName evidence="11">Uncharacterized protein</fullName>
    </submittedName>
</protein>
<comment type="similarity">
    <text evidence="2">Belongs to the cytochrome P450 family.</text>
</comment>
<feature type="region of interest" description="Disordered" evidence="10">
    <location>
        <begin position="409"/>
        <end position="432"/>
    </location>
</feature>
<dbReference type="GO" id="GO:0005506">
    <property type="term" value="F:iron ion binding"/>
    <property type="evidence" value="ECO:0007669"/>
    <property type="project" value="InterPro"/>
</dbReference>
<evidence type="ECO:0000256" key="8">
    <source>
        <dbReference type="PIRSR" id="PIRSR602401-1"/>
    </source>
</evidence>
<accession>A0A445C331</accession>
<feature type="compositionally biased region" description="Basic and acidic residues" evidence="10">
    <location>
        <begin position="409"/>
        <end position="427"/>
    </location>
</feature>
<dbReference type="InterPro" id="IPR017972">
    <property type="entry name" value="Cyt_P450_CS"/>
</dbReference>
<gene>
    <name evidence="11" type="ORF">Ahy_A07g031171</name>
</gene>
<feature type="coiled-coil region" evidence="9">
    <location>
        <begin position="527"/>
        <end position="623"/>
    </location>
</feature>
<dbReference type="InterPro" id="IPR001128">
    <property type="entry name" value="Cyt_P450"/>
</dbReference>
<dbReference type="GO" id="GO:0020037">
    <property type="term" value="F:heme binding"/>
    <property type="evidence" value="ECO:0007669"/>
    <property type="project" value="InterPro"/>
</dbReference>
<comment type="caution">
    <text evidence="11">The sequence shown here is derived from an EMBL/GenBank/DDBJ whole genome shotgun (WGS) entry which is preliminary data.</text>
</comment>
<evidence type="ECO:0000256" key="5">
    <source>
        <dbReference type="ARBA" id="ARBA00023002"/>
    </source>
</evidence>
<dbReference type="GO" id="GO:0004497">
    <property type="term" value="F:monooxygenase activity"/>
    <property type="evidence" value="ECO:0007669"/>
    <property type="project" value="UniProtKB-KW"/>
</dbReference>
<dbReference type="PRINTS" id="PR00385">
    <property type="entry name" value="P450"/>
</dbReference>
<evidence type="ECO:0000256" key="9">
    <source>
        <dbReference type="SAM" id="Coils"/>
    </source>
</evidence>
<dbReference type="PANTHER" id="PTHR47955:SF8">
    <property type="entry name" value="CYTOCHROME P450 71D11-LIKE"/>
    <property type="match status" value="1"/>
</dbReference>
<dbReference type="InterPro" id="IPR002401">
    <property type="entry name" value="Cyt_P450_E_grp-I"/>
</dbReference>
<dbReference type="SUPFAM" id="SSF48264">
    <property type="entry name" value="Cytochrome P450"/>
    <property type="match status" value="1"/>
</dbReference>
<dbReference type="PRINTS" id="PR00463">
    <property type="entry name" value="EP450I"/>
</dbReference>
<dbReference type="EMBL" id="SDMP01000007">
    <property type="protein sequence ID" value="RYR45332.1"/>
    <property type="molecule type" value="Genomic_DNA"/>
</dbReference>
<dbReference type="AlphaFoldDB" id="A0A445C331"/>
<keyword evidence="4 8" id="KW-0479">Metal-binding</keyword>
<keyword evidence="9" id="KW-0175">Coiled coil</keyword>
<keyword evidence="6 8" id="KW-0408">Iron</keyword>
<evidence type="ECO:0000256" key="4">
    <source>
        <dbReference type="ARBA" id="ARBA00022723"/>
    </source>
</evidence>
<dbReference type="PANTHER" id="PTHR47955">
    <property type="entry name" value="CYTOCHROME P450 FAMILY 71 PROTEIN"/>
    <property type="match status" value="1"/>
</dbReference>